<keyword evidence="1" id="KW-1185">Reference proteome</keyword>
<accession>A0ABM3DXJ5</accession>
<dbReference type="RefSeq" id="XP_045563523.1">
    <property type="nucleotide sequence ID" value="XM_045707567.1"/>
</dbReference>
<gene>
    <name evidence="2" type="primary">LOC123730513</name>
</gene>
<dbReference type="GeneID" id="123730513"/>
<dbReference type="Proteomes" id="UP001652741">
    <property type="component" value="Chromosome ssa25"/>
</dbReference>
<proteinExistence type="predicted"/>
<organism evidence="1 2">
    <name type="scientific">Salmo salar</name>
    <name type="common">Atlantic salmon</name>
    <dbReference type="NCBI Taxonomy" id="8030"/>
    <lineage>
        <taxon>Eukaryota</taxon>
        <taxon>Metazoa</taxon>
        <taxon>Chordata</taxon>
        <taxon>Craniata</taxon>
        <taxon>Vertebrata</taxon>
        <taxon>Euteleostomi</taxon>
        <taxon>Actinopterygii</taxon>
        <taxon>Neopterygii</taxon>
        <taxon>Teleostei</taxon>
        <taxon>Protacanthopterygii</taxon>
        <taxon>Salmoniformes</taxon>
        <taxon>Salmonidae</taxon>
        <taxon>Salmoninae</taxon>
        <taxon>Salmo</taxon>
    </lineage>
</organism>
<reference evidence="2" key="1">
    <citation type="submission" date="2025-08" db="UniProtKB">
        <authorList>
            <consortium name="RefSeq"/>
        </authorList>
    </citation>
    <scope>IDENTIFICATION</scope>
</reference>
<evidence type="ECO:0000313" key="1">
    <source>
        <dbReference type="Proteomes" id="UP001652741"/>
    </source>
</evidence>
<name>A0ABM3DXJ5_SALSA</name>
<protein>
    <submittedName>
        <fullName evidence="2">Uncharacterized protein</fullName>
    </submittedName>
</protein>
<evidence type="ECO:0000313" key="2">
    <source>
        <dbReference type="RefSeq" id="XP_045563523.1"/>
    </source>
</evidence>
<sequence length="239" mass="25929">MAPALTKLSKDAHGIHLATTLALSNMDVDGAMLNMECDPQLKLKEGSYAQRVWLNLSSLPCLDTFCSGTSPLEVSESLLSPLLHASAGQYNTVLLSSPGSLFNLLFLNKNPKNSLGACPGAQDMYFVPVTEHNGQGVVQQQCQHSVQPHNPAVPTPGIARQEEGGTISTDTALAQPWTKRTRSQGQEQPVTAMVEEAVREQTRWRLSQQAALLGQAGRIQRRLQALLGDHLSSHSSWRV</sequence>